<proteinExistence type="predicted"/>
<sequence>MSRGFVKESDQEEVPIVPPRAELPPGLPNYVTRTGMEALEEEREDLIRQKNNLGPASESEHRIARNHIDALLLQLENRISTARVVEHSQQPQDEVRFGAKVTLRIDRHKKTKTFQIVGVDEADIGKGKISFVSPIAQAITGKKPGETALIKLPAGKKEFEIIKVVY</sequence>
<dbReference type="InterPro" id="IPR023459">
    <property type="entry name" value="Tscrpt_elong_fac_GreA/B_fam"/>
</dbReference>
<dbReference type="PANTHER" id="PTHR30437">
    <property type="entry name" value="TRANSCRIPTION ELONGATION FACTOR GREA"/>
    <property type="match status" value="1"/>
</dbReference>
<dbReference type="Proteomes" id="UP000753961">
    <property type="component" value="Unassembled WGS sequence"/>
</dbReference>
<dbReference type="GO" id="GO:0070063">
    <property type="term" value="F:RNA polymerase binding"/>
    <property type="evidence" value="ECO:0007669"/>
    <property type="project" value="InterPro"/>
</dbReference>
<dbReference type="RefSeq" id="WP_222581645.1">
    <property type="nucleotide sequence ID" value="NZ_JAHVHU010000023.1"/>
</dbReference>
<dbReference type="Gene3D" id="3.10.50.30">
    <property type="entry name" value="Transcription elongation factor, GreA/GreB, C-terminal domain"/>
    <property type="match status" value="1"/>
</dbReference>
<gene>
    <name evidence="3" type="ORF">KUV50_18225</name>
</gene>
<evidence type="ECO:0000313" key="3">
    <source>
        <dbReference type="EMBL" id="MBY5960095.1"/>
    </source>
</evidence>
<feature type="compositionally biased region" description="Pro residues" evidence="1">
    <location>
        <begin position="16"/>
        <end position="27"/>
    </location>
</feature>
<accession>A0A953HX38</accession>
<dbReference type="GO" id="GO:0032784">
    <property type="term" value="P:regulation of DNA-templated transcription elongation"/>
    <property type="evidence" value="ECO:0007669"/>
    <property type="project" value="InterPro"/>
</dbReference>
<dbReference type="AlphaFoldDB" id="A0A953HX38"/>
<dbReference type="PIRSF" id="PIRSF006092">
    <property type="entry name" value="GreA_GreB"/>
    <property type="match status" value="1"/>
</dbReference>
<dbReference type="InterPro" id="IPR036953">
    <property type="entry name" value="GreA/GreB_C_sf"/>
</dbReference>
<protein>
    <submittedName>
        <fullName evidence="3">GreA/GreB family elongation factor</fullName>
    </submittedName>
</protein>
<feature type="region of interest" description="Disordered" evidence="1">
    <location>
        <begin position="1"/>
        <end position="29"/>
    </location>
</feature>
<evidence type="ECO:0000259" key="2">
    <source>
        <dbReference type="Pfam" id="PF01272"/>
    </source>
</evidence>
<dbReference type="EMBL" id="JAHVHU010000023">
    <property type="protein sequence ID" value="MBY5960095.1"/>
    <property type="molecule type" value="Genomic_DNA"/>
</dbReference>
<reference evidence="3" key="1">
    <citation type="submission" date="2021-06" db="EMBL/GenBank/DDBJ databases">
        <title>44 bacteria genomes isolated from Dapeng, Shenzhen.</title>
        <authorList>
            <person name="Zheng W."/>
            <person name="Yu S."/>
            <person name="Huang Y."/>
        </authorList>
    </citation>
    <scope>NUCLEOTIDE SEQUENCE</scope>
    <source>
        <strain evidence="3">DP5N28-2</strain>
    </source>
</reference>
<evidence type="ECO:0000256" key="1">
    <source>
        <dbReference type="SAM" id="MobiDB-lite"/>
    </source>
</evidence>
<comment type="caution">
    <text evidence="3">The sequence shown here is derived from an EMBL/GenBank/DDBJ whole genome shotgun (WGS) entry which is preliminary data.</text>
</comment>
<organism evidence="3 4">
    <name type="scientific">Membranihabitans marinus</name>
    <dbReference type="NCBI Taxonomy" id="1227546"/>
    <lineage>
        <taxon>Bacteria</taxon>
        <taxon>Pseudomonadati</taxon>
        <taxon>Bacteroidota</taxon>
        <taxon>Saprospiria</taxon>
        <taxon>Saprospirales</taxon>
        <taxon>Saprospiraceae</taxon>
        <taxon>Membranihabitans</taxon>
    </lineage>
</organism>
<evidence type="ECO:0000313" key="4">
    <source>
        <dbReference type="Proteomes" id="UP000753961"/>
    </source>
</evidence>
<dbReference type="PANTHER" id="PTHR30437:SF4">
    <property type="entry name" value="TRANSCRIPTION ELONGATION FACTOR GREA"/>
    <property type="match status" value="1"/>
</dbReference>
<dbReference type="GO" id="GO:0003677">
    <property type="term" value="F:DNA binding"/>
    <property type="evidence" value="ECO:0007669"/>
    <property type="project" value="InterPro"/>
</dbReference>
<dbReference type="SUPFAM" id="SSF54534">
    <property type="entry name" value="FKBP-like"/>
    <property type="match status" value="1"/>
</dbReference>
<dbReference type="GO" id="GO:0003746">
    <property type="term" value="F:translation elongation factor activity"/>
    <property type="evidence" value="ECO:0007669"/>
    <property type="project" value="UniProtKB-KW"/>
</dbReference>
<dbReference type="InterPro" id="IPR001437">
    <property type="entry name" value="Tscrpt_elong_fac_GreA/B_C"/>
</dbReference>
<keyword evidence="4" id="KW-1185">Reference proteome</keyword>
<dbReference type="Pfam" id="PF01272">
    <property type="entry name" value="GreA_GreB"/>
    <property type="match status" value="1"/>
</dbReference>
<keyword evidence="3" id="KW-0251">Elongation factor</keyword>
<keyword evidence="3" id="KW-0648">Protein biosynthesis</keyword>
<dbReference type="GO" id="GO:0006354">
    <property type="term" value="P:DNA-templated transcription elongation"/>
    <property type="evidence" value="ECO:0007669"/>
    <property type="project" value="TreeGrafter"/>
</dbReference>
<name>A0A953HX38_9BACT</name>
<feature type="domain" description="Transcription elongation factor GreA/GreB C-terminal" evidence="2">
    <location>
        <begin position="90"/>
        <end position="165"/>
    </location>
</feature>
<dbReference type="FunFam" id="3.10.50.30:FF:000001">
    <property type="entry name" value="Transcription elongation factor GreA"/>
    <property type="match status" value="1"/>
</dbReference>